<dbReference type="AlphaFoldDB" id="A0A645D8T0"/>
<reference evidence="1" key="1">
    <citation type="submission" date="2019-08" db="EMBL/GenBank/DDBJ databases">
        <authorList>
            <person name="Kucharzyk K."/>
            <person name="Murdoch R.W."/>
            <person name="Higgins S."/>
            <person name="Loffler F."/>
        </authorList>
    </citation>
    <scope>NUCLEOTIDE SEQUENCE</scope>
</reference>
<gene>
    <name evidence="1" type="ORF">SDC9_132752</name>
</gene>
<dbReference type="EMBL" id="VSSQ01033911">
    <property type="protein sequence ID" value="MPM85671.1"/>
    <property type="molecule type" value="Genomic_DNA"/>
</dbReference>
<proteinExistence type="predicted"/>
<comment type="caution">
    <text evidence="1">The sequence shown here is derived from an EMBL/GenBank/DDBJ whole genome shotgun (WGS) entry which is preliminary data.</text>
</comment>
<name>A0A645D8T0_9ZZZZ</name>
<evidence type="ECO:0000313" key="1">
    <source>
        <dbReference type="EMBL" id="MPM85671.1"/>
    </source>
</evidence>
<accession>A0A645D8T0</accession>
<organism evidence="1">
    <name type="scientific">bioreactor metagenome</name>
    <dbReference type="NCBI Taxonomy" id="1076179"/>
    <lineage>
        <taxon>unclassified sequences</taxon>
        <taxon>metagenomes</taxon>
        <taxon>ecological metagenomes</taxon>
    </lineage>
</organism>
<sequence length="102" mass="11836">MFFFALGPLNLSKEGLWEISWGEYEDLLLSWQYREYLEYRKTAALATWVLNGTGKRNHPVLIDDLIGVWDDGEIMSKQEHFDRSVQKIKNRKQKGGDDNGTG</sequence>
<protein>
    <submittedName>
        <fullName evidence="1">Uncharacterized protein</fullName>
    </submittedName>
</protein>